<sequence length="200" mass="21433">MDCTASASKPLSALANHFNTFPHPAAPQSHPSSVVQNRHPPTPGPSLIQAEFDEWLHNSDTPSASSRRTADPDPDDSVSAEWSNEAFTARLATQLAPAPALPSSRVIITEFLSLQPPPPVGPPTEGIVDAESAYWEGTNGVRTEWDWAKVFAEEEAARGSEGEGEGERMAERVEWSQRRLKLIFGHLGSQGGEKAGGDAA</sequence>
<name>A0A4P9VXZ5_9FUNG</name>
<gene>
    <name evidence="2" type="ORF">BDK51DRAFT_39389</name>
</gene>
<feature type="compositionally biased region" description="Low complexity" evidence="1">
    <location>
        <begin position="22"/>
        <end position="33"/>
    </location>
</feature>
<evidence type="ECO:0000313" key="2">
    <source>
        <dbReference type="EMBL" id="RKO83815.1"/>
    </source>
</evidence>
<accession>A0A4P9VXZ5</accession>
<evidence type="ECO:0000313" key="3">
    <source>
        <dbReference type="Proteomes" id="UP000269721"/>
    </source>
</evidence>
<feature type="compositionally biased region" description="Polar residues" evidence="1">
    <location>
        <begin position="58"/>
        <end position="67"/>
    </location>
</feature>
<keyword evidence="3" id="KW-1185">Reference proteome</keyword>
<organism evidence="2 3">
    <name type="scientific">Blyttiomyces helicus</name>
    <dbReference type="NCBI Taxonomy" id="388810"/>
    <lineage>
        <taxon>Eukaryota</taxon>
        <taxon>Fungi</taxon>
        <taxon>Fungi incertae sedis</taxon>
        <taxon>Chytridiomycota</taxon>
        <taxon>Chytridiomycota incertae sedis</taxon>
        <taxon>Chytridiomycetes</taxon>
        <taxon>Chytridiomycetes incertae sedis</taxon>
        <taxon>Blyttiomyces</taxon>
    </lineage>
</organism>
<dbReference type="EMBL" id="ML000806">
    <property type="protein sequence ID" value="RKO83815.1"/>
    <property type="molecule type" value="Genomic_DNA"/>
</dbReference>
<evidence type="ECO:0000256" key="1">
    <source>
        <dbReference type="SAM" id="MobiDB-lite"/>
    </source>
</evidence>
<dbReference type="AlphaFoldDB" id="A0A4P9VXZ5"/>
<proteinExistence type="predicted"/>
<dbReference type="Proteomes" id="UP000269721">
    <property type="component" value="Unassembled WGS sequence"/>
</dbReference>
<feature type="region of interest" description="Disordered" evidence="1">
    <location>
        <begin position="18"/>
        <end position="79"/>
    </location>
</feature>
<reference evidence="3" key="1">
    <citation type="journal article" date="2018" name="Nat. Microbiol.">
        <title>Leveraging single-cell genomics to expand the fungal tree of life.</title>
        <authorList>
            <person name="Ahrendt S.R."/>
            <person name="Quandt C.A."/>
            <person name="Ciobanu D."/>
            <person name="Clum A."/>
            <person name="Salamov A."/>
            <person name="Andreopoulos B."/>
            <person name="Cheng J.F."/>
            <person name="Woyke T."/>
            <person name="Pelin A."/>
            <person name="Henrissat B."/>
            <person name="Reynolds N.K."/>
            <person name="Benny G.L."/>
            <person name="Smith M.E."/>
            <person name="James T.Y."/>
            <person name="Grigoriev I.V."/>
        </authorList>
    </citation>
    <scope>NUCLEOTIDE SEQUENCE [LARGE SCALE GENOMIC DNA]</scope>
</reference>
<protein>
    <submittedName>
        <fullName evidence="2">Uncharacterized protein</fullName>
    </submittedName>
</protein>